<evidence type="ECO:0000259" key="3">
    <source>
        <dbReference type="PROSITE" id="PS50206"/>
    </source>
</evidence>
<dbReference type="GO" id="GO:0004792">
    <property type="term" value="F:thiosulfate-cyanide sulfurtransferase activity"/>
    <property type="evidence" value="ECO:0007669"/>
    <property type="project" value="InterPro"/>
</dbReference>
<dbReference type="InterPro" id="IPR001763">
    <property type="entry name" value="Rhodanese-like_dom"/>
</dbReference>
<dbReference type="Proteomes" id="UP000005850">
    <property type="component" value="Chromosome"/>
</dbReference>
<keyword evidence="1 4" id="KW-0808">Transferase</keyword>
<dbReference type="CDD" id="cd01448">
    <property type="entry name" value="TST_Repeat_1"/>
    <property type="match status" value="1"/>
</dbReference>
<dbReference type="PROSITE" id="PS50206">
    <property type="entry name" value="RHODANESE_3"/>
    <property type="match status" value="2"/>
</dbReference>
<dbReference type="eggNOG" id="COG2897">
    <property type="taxonomic scope" value="Bacteria"/>
</dbReference>
<feature type="domain" description="Rhodanese" evidence="3">
    <location>
        <begin position="21"/>
        <end position="142"/>
    </location>
</feature>
<dbReference type="FunFam" id="3.40.250.10:FF:000035">
    <property type="entry name" value="Thiosulfate sulfurtransferase"/>
    <property type="match status" value="1"/>
</dbReference>
<proteinExistence type="predicted"/>
<dbReference type="Pfam" id="PF00581">
    <property type="entry name" value="Rhodanese"/>
    <property type="match status" value="2"/>
</dbReference>
<evidence type="ECO:0000256" key="2">
    <source>
        <dbReference type="ARBA" id="ARBA00022737"/>
    </source>
</evidence>
<evidence type="ECO:0000313" key="5">
    <source>
        <dbReference type="Proteomes" id="UP000005850"/>
    </source>
</evidence>
<dbReference type="STRING" id="1042163.BRLA_c015200"/>
<gene>
    <name evidence="4" type="ORF">BRLA_c015200</name>
</gene>
<dbReference type="PROSITE" id="PS00380">
    <property type="entry name" value="RHODANESE_1"/>
    <property type="match status" value="1"/>
</dbReference>
<keyword evidence="5" id="KW-1185">Reference proteome</keyword>
<reference evidence="4 5" key="1">
    <citation type="journal article" date="2011" name="J. Bacteriol.">
        <title>Genome sequence of Brevibacillus laterosporus LMG 15441, a pathogen of invertebrates.</title>
        <authorList>
            <person name="Djukic M."/>
            <person name="Poehlein A."/>
            <person name="Thurmer A."/>
            <person name="Daniel R."/>
        </authorList>
    </citation>
    <scope>NUCLEOTIDE SEQUENCE [LARGE SCALE GENOMIC DNA]</scope>
    <source>
        <strain evidence="4 5">LMG 15441</strain>
    </source>
</reference>
<keyword evidence="2" id="KW-0677">Repeat</keyword>
<dbReference type="Gene3D" id="3.40.250.10">
    <property type="entry name" value="Rhodanese-like domain"/>
    <property type="match status" value="2"/>
</dbReference>
<dbReference type="EMBL" id="CP007806">
    <property type="protein sequence ID" value="AIG25848.1"/>
    <property type="molecule type" value="Genomic_DNA"/>
</dbReference>
<sequence>MLQSKLQDPMVQADWLYEHLNDPSIVILDCRFILGQPDLGRAEYDAGHIPGAVYISLESDLSGQKTEQGHGGRHPLPNIATMEALFSRIGIDQHTTVVAYDGDDLAMAARLWWMLRYVGHERVYVLDGGYAAWNRATYPTSTEILHRKSRSFTANVQSDMLLTKNEVVQRESSTPLLDSRAPERYRGEMEPLDPKAGHIPGAKCFFYKYTLQADGTLQTKEQLQNHFGELLQQEQIIVYCGSGVTACVNLLALMRAGRPDAKLYGGSWSDWSSYPDSPVATGDE</sequence>
<dbReference type="InterPro" id="IPR036873">
    <property type="entry name" value="Rhodanese-like_dom_sf"/>
</dbReference>
<dbReference type="HOGENOM" id="CLU_031618_0_0_9"/>
<dbReference type="AlphaFoldDB" id="A0A075R3W3"/>
<evidence type="ECO:0000256" key="1">
    <source>
        <dbReference type="ARBA" id="ARBA00022679"/>
    </source>
</evidence>
<dbReference type="PANTHER" id="PTHR11364:SF27">
    <property type="entry name" value="SULFURTRANSFERASE"/>
    <property type="match status" value="1"/>
</dbReference>
<feature type="domain" description="Rhodanese" evidence="3">
    <location>
        <begin position="170"/>
        <end position="280"/>
    </location>
</feature>
<dbReference type="CDD" id="cd01449">
    <property type="entry name" value="TST_Repeat_2"/>
    <property type="match status" value="1"/>
</dbReference>
<organism evidence="4 5">
    <name type="scientific">Brevibacillus laterosporus LMG 15441</name>
    <dbReference type="NCBI Taxonomy" id="1042163"/>
    <lineage>
        <taxon>Bacteria</taxon>
        <taxon>Bacillati</taxon>
        <taxon>Bacillota</taxon>
        <taxon>Bacilli</taxon>
        <taxon>Bacillales</taxon>
        <taxon>Paenibacillaceae</taxon>
        <taxon>Brevibacillus</taxon>
    </lineage>
</organism>
<keyword evidence="4" id="KW-0670">Pyruvate</keyword>
<name>A0A075R3W3_BRELA</name>
<dbReference type="SUPFAM" id="SSF52821">
    <property type="entry name" value="Rhodanese/Cell cycle control phosphatase"/>
    <property type="match status" value="2"/>
</dbReference>
<dbReference type="EC" id="2.8.1.2" evidence="4"/>
<dbReference type="GO" id="GO:0016784">
    <property type="term" value="F:3-mercaptopyruvate sulfurtransferase activity"/>
    <property type="evidence" value="ECO:0007669"/>
    <property type="project" value="UniProtKB-EC"/>
</dbReference>
<dbReference type="PANTHER" id="PTHR11364">
    <property type="entry name" value="THIOSULFATE SULFERTANSFERASE"/>
    <property type="match status" value="1"/>
</dbReference>
<accession>A0A075R3W3</accession>
<dbReference type="RefSeq" id="WP_003338081.1">
    <property type="nucleotide sequence ID" value="NZ_CP007806.1"/>
</dbReference>
<evidence type="ECO:0000313" key="4">
    <source>
        <dbReference type="EMBL" id="AIG25848.1"/>
    </source>
</evidence>
<protein>
    <submittedName>
        <fullName evidence="4">3-mercaptopyruvate sulfurtransferase</fullName>
        <ecNumber evidence="4">2.8.1.2</ecNumber>
    </submittedName>
</protein>
<dbReference type="SMART" id="SM00450">
    <property type="entry name" value="RHOD"/>
    <property type="match status" value="2"/>
</dbReference>
<dbReference type="InterPro" id="IPR001307">
    <property type="entry name" value="Thiosulphate_STrfase_CS"/>
</dbReference>
<dbReference type="InterPro" id="IPR045078">
    <property type="entry name" value="TST/MPST-like"/>
</dbReference>
<dbReference type="KEGG" id="blr:BRLA_c015200"/>